<organism evidence="2 4">
    <name type="scientific">Pyrenophora tritici-repentis</name>
    <dbReference type="NCBI Taxonomy" id="45151"/>
    <lineage>
        <taxon>Eukaryota</taxon>
        <taxon>Fungi</taxon>
        <taxon>Dikarya</taxon>
        <taxon>Ascomycota</taxon>
        <taxon>Pezizomycotina</taxon>
        <taxon>Dothideomycetes</taxon>
        <taxon>Pleosporomycetidae</taxon>
        <taxon>Pleosporales</taxon>
        <taxon>Pleosporineae</taxon>
        <taxon>Pleosporaceae</taxon>
        <taxon>Pyrenophora</taxon>
    </lineage>
</organism>
<dbReference type="CDD" id="cd18186">
    <property type="entry name" value="BTB_POZ_ZBTB_KLHL-like"/>
    <property type="match status" value="1"/>
</dbReference>
<dbReference type="InterPro" id="IPR011333">
    <property type="entry name" value="SKP1/BTB/POZ_sf"/>
</dbReference>
<evidence type="ECO:0000313" key="2">
    <source>
        <dbReference type="EMBL" id="KAF7573815.1"/>
    </source>
</evidence>
<dbReference type="AlphaFoldDB" id="A0A2W1DPZ4"/>
<feature type="domain" description="BTB" evidence="1">
    <location>
        <begin position="21"/>
        <end position="96"/>
    </location>
</feature>
<sequence length="320" mass="36251">MDASENSDDSAIAQTDIATDGDVIFVVGPQKKKMRVCSVILSNASACFRTMFGPKFAEGKNLKSNDPKEIPMRDDDADALEILCNVIHLRNDAVPQSLSPTDVFGVAVAADKFGCAVALKYASTVWLNPKAVKEISDLCYLMIAAYILDNPQAFSDITLAMIFSHVGSYLSLADQIIDQLDYMPWKVFYLLEEQRNLIRIELQQLLFQGSFYAGTDDRRCTCGWGSCHNLAYNELLRERHLEPSQISTGKVSQVLQQLEEMPDPTMPYEWEPCDYRYHKKPRYRESRALRLREIQEGNGLCIDCFRSSTTAEDQVHRIKH</sequence>
<dbReference type="InterPro" id="IPR000210">
    <property type="entry name" value="BTB/POZ_dom"/>
</dbReference>
<reference evidence="5" key="4">
    <citation type="journal article" date="2022" name="Microb. Genom.">
        <title>A global pangenome for the wheat fungal pathogen Pyrenophora tritici-repentis and prediction of effector protein structural homology.</title>
        <authorList>
            <person name="Moolhuijzen P.M."/>
            <person name="See P.T."/>
            <person name="Shi G."/>
            <person name="Powell H.R."/>
            <person name="Cockram J."/>
            <person name="Jorgensen L.N."/>
            <person name="Benslimane H."/>
            <person name="Strelkov S.E."/>
            <person name="Turner J."/>
            <person name="Liu Z."/>
            <person name="Moffat C.S."/>
        </authorList>
    </citation>
    <scope>NUCLEOTIDE SEQUENCE [LARGE SCALE GENOMIC DNA]</scope>
</reference>
<dbReference type="EMBL" id="NQIK02000003">
    <property type="protein sequence ID" value="KAF7573815.1"/>
    <property type="molecule type" value="Genomic_DNA"/>
</dbReference>
<dbReference type="Proteomes" id="UP000245464">
    <property type="component" value="Chromosome 3"/>
</dbReference>
<evidence type="ECO:0000259" key="1">
    <source>
        <dbReference type="PROSITE" id="PS50097"/>
    </source>
</evidence>
<dbReference type="Gene3D" id="3.30.710.10">
    <property type="entry name" value="Potassium Channel Kv1.1, Chain A"/>
    <property type="match status" value="1"/>
</dbReference>
<dbReference type="OrthoDB" id="5275938at2759"/>
<comment type="caution">
    <text evidence="2">The sequence shown here is derived from an EMBL/GenBank/DDBJ whole genome shotgun (WGS) entry which is preliminary data.</text>
</comment>
<dbReference type="Proteomes" id="UP000249757">
    <property type="component" value="Unassembled WGS sequence"/>
</dbReference>
<dbReference type="OMA" id="TFASEFW"/>
<reference evidence="3" key="2">
    <citation type="submission" date="2021-05" db="EMBL/GenBank/DDBJ databases">
        <authorList>
            <person name="Moolhuijzen P.M."/>
            <person name="Moffat C.S."/>
        </authorList>
    </citation>
    <scope>NUCLEOTIDE SEQUENCE</scope>
    <source>
        <strain evidence="3">86-124</strain>
    </source>
</reference>
<name>A0A2W1DPZ4_9PLEO</name>
<reference evidence="3" key="3">
    <citation type="journal article" date="2022" name="bioRxiv">
        <title>A global pangenome for the wheat fungal pathogen Pyrenophora tritici-repentis and prediction of effector protein structural homology.</title>
        <authorList>
            <person name="Moolhuijzen P."/>
            <person name="See P.T."/>
            <person name="Shi G."/>
            <person name="Powell H.R."/>
            <person name="Cockram J."/>
            <person name="Jorgensen L.N."/>
            <person name="Benslimane H."/>
            <person name="Strelkov S.E."/>
            <person name="Turner J."/>
            <person name="Liu Z."/>
            <person name="Moffat C.S."/>
        </authorList>
    </citation>
    <scope>NUCLEOTIDE SEQUENCE</scope>
    <source>
        <strain evidence="3">86-124</strain>
    </source>
</reference>
<dbReference type="PROSITE" id="PS50097">
    <property type="entry name" value="BTB"/>
    <property type="match status" value="1"/>
</dbReference>
<accession>A0A2W1DPZ4</accession>
<protein>
    <submittedName>
        <fullName evidence="3">BTB/POZ domain containing protein</fullName>
    </submittedName>
    <submittedName>
        <fullName evidence="2">Putative btb poz domain-containing protein</fullName>
    </submittedName>
</protein>
<reference evidence="2" key="1">
    <citation type="journal article" date="2018" name="BMC Genomics">
        <title>Comparative genomics of the wheat fungal pathogen Pyrenophora tritici-repentis reveals chromosomal variations and genome plasticity.</title>
        <authorList>
            <person name="Moolhuijzen P."/>
            <person name="See P.T."/>
            <person name="Hane J.K."/>
            <person name="Shi G."/>
            <person name="Liu Z."/>
            <person name="Oliver R.P."/>
            <person name="Moffat C.S."/>
        </authorList>
    </citation>
    <scope>NUCLEOTIDE SEQUENCE [LARGE SCALE GENOMIC DNA]</scope>
    <source>
        <strain evidence="2">M4</strain>
    </source>
</reference>
<evidence type="ECO:0000313" key="3">
    <source>
        <dbReference type="EMBL" id="KAI1515915.1"/>
    </source>
</evidence>
<proteinExistence type="predicted"/>
<dbReference type="EMBL" id="NRDI02000005">
    <property type="protein sequence ID" value="KAI1515915.1"/>
    <property type="molecule type" value="Genomic_DNA"/>
</dbReference>
<keyword evidence="5" id="KW-1185">Reference proteome</keyword>
<evidence type="ECO:0000313" key="5">
    <source>
        <dbReference type="Proteomes" id="UP000249757"/>
    </source>
</evidence>
<dbReference type="SUPFAM" id="SSF54695">
    <property type="entry name" value="POZ domain"/>
    <property type="match status" value="1"/>
</dbReference>
<dbReference type="Pfam" id="PF00651">
    <property type="entry name" value="BTB"/>
    <property type="match status" value="1"/>
</dbReference>
<gene>
    <name evidence="3" type="ORF">Ptr86124_004452</name>
    <name evidence="2" type="ORF">PtrM4_087200</name>
</gene>
<evidence type="ECO:0000313" key="4">
    <source>
        <dbReference type="Proteomes" id="UP000245464"/>
    </source>
</evidence>